<comment type="caution">
    <text evidence="3">The sequence shown here is derived from an EMBL/GenBank/DDBJ whole genome shotgun (WGS) entry which is preliminary data.</text>
</comment>
<name>A0ABU6TVJ6_9FABA</name>
<protein>
    <submittedName>
        <fullName evidence="3">Uncharacterized protein</fullName>
    </submittedName>
</protein>
<feature type="region of interest" description="Disordered" evidence="2">
    <location>
        <begin position="1"/>
        <end position="99"/>
    </location>
</feature>
<feature type="compositionally biased region" description="Pro residues" evidence="2">
    <location>
        <begin position="47"/>
        <end position="61"/>
    </location>
</feature>
<dbReference type="Proteomes" id="UP001341840">
    <property type="component" value="Unassembled WGS sequence"/>
</dbReference>
<evidence type="ECO:0000313" key="3">
    <source>
        <dbReference type="EMBL" id="MED6152850.1"/>
    </source>
</evidence>
<evidence type="ECO:0000256" key="2">
    <source>
        <dbReference type="SAM" id="MobiDB-lite"/>
    </source>
</evidence>
<accession>A0ABU6TVJ6</accession>
<evidence type="ECO:0000256" key="1">
    <source>
        <dbReference type="SAM" id="Coils"/>
    </source>
</evidence>
<feature type="compositionally biased region" description="Polar residues" evidence="2">
    <location>
        <begin position="32"/>
        <end position="42"/>
    </location>
</feature>
<reference evidence="3 4" key="1">
    <citation type="journal article" date="2023" name="Plants (Basel)">
        <title>Bridging the Gap: Combining Genomics and Transcriptomics Approaches to Understand Stylosanthes scabra, an Orphan Legume from the Brazilian Caatinga.</title>
        <authorList>
            <person name="Ferreira-Neto J.R.C."/>
            <person name="da Silva M.D."/>
            <person name="Binneck E."/>
            <person name="de Melo N.F."/>
            <person name="da Silva R.H."/>
            <person name="de Melo A.L.T.M."/>
            <person name="Pandolfi V."/>
            <person name="Bustamante F.O."/>
            <person name="Brasileiro-Vidal A.C."/>
            <person name="Benko-Iseppon A.M."/>
        </authorList>
    </citation>
    <scope>NUCLEOTIDE SEQUENCE [LARGE SCALE GENOMIC DNA]</scope>
    <source>
        <tissue evidence="3">Leaves</tissue>
    </source>
</reference>
<proteinExistence type="predicted"/>
<feature type="compositionally biased region" description="Basic and acidic residues" evidence="2">
    <location>
        <begin position="68"/>
        <end position="94"/>
    </location>
</feature>
<feature type="compositionally biased region" description="Basic and acidic residues" evidence="2">
    <location>
        <begin position="1"/>
        <end position="11"/>
    </location>
</feature>
<keyword evidence="1" id="KW-0175">Coiled coil</keyword>
<keyword evidence="4" id="KW-1185">Reference proteome</keyword>
<evidence type="ECO:0000313" key="4">
    <source>
        <dbReference type="Proteomes" id="UP001341840"/>
    </source>
</evidence>
<gene>
    <name evidence="3" type="ORF">PIB30_096005</name>
</gene>
<feature type="coiled-coil region" evidence="1">
    <location>
        <begin position="179"/>
        <end position="206"/>
    </location>
</feature>
<sequence length="215" mass="22880">MEKQSRYDRLLQKMAEGAGVGPRLVLPHVRTPPTTSGASASGQAIPAPAPVASPTPVPPPVAVKKRGSLRDRTGKPFSVEGEKGAKEDPSADLKKKGRKRKALEASAEEVALGVDSAWEHKVSPINRAFPDDYNFQAALDAGLTNGPTREIIGPLVPEQLLGTAQHLACQLTACLQVGIEKAFATKVQMEKELSSLKDQVDVLTMERDSALAAPF</sequence>
<dbReference type="EMBL" id="JASCZI010092860">
    <property type="protein sequence ID" value="MED6152850.1"/>
    <property type="molecule type" value="Genomic_DNA"/>
</dbReference>
<organism evidence="3 4">
    <name type="scientific">Stylosanthes scabra</name>
    <dbReference type="NCBI Taxonomy" id="79078"/>
    <lineage>
        <taxon>Eukaryota</taxon>
        <taxon>Viridiplantae</taxon>
        <taxon>Streptophyta</taxon>
        <taxon>Embryophyta</taxon>
        <taxon>Tracheophyta</taxon>
        <taxon>Spermatophyta</taxon>
        <taxon>Magnoliopsida</taxon>
        <taxon>eudicotyledons</taxon>
        <taxon>Gunneridae</taxon>
        <taxon>Pentapetalae</taxon>
        <taxon>rosids</taxon>
        <taxon>fabids</taxon>
        <taxon>Fabales</taxon>
        <taxon>Fabaceae</taxon>
        <taxon>Papilionoideae</taxon>
        <taxon>50 kb inversion clade</taxon>
        <taxon>dalbergioids sensu lato</taxon>
        <taxon>Dalbergieae</taxon>
        <taxon>Pterocarpus clade</taxon>
        <taxon>Stylosanthes</taxon>
    </lineage>
</organism>